<protein>
    <submittedName>
        <fullName evidence="1">Uncharacterized protein</fullName>
    </submittedName>
</protein>
<proteinExistence type="evidence at transcript level"/>
<accession>A8I1Z1</accession>
<organism evidence="1">
    <name type="scientific">Heterocapsa rotundata</name>
    <name type="common">Dinoflagellate</name>
    <name type="synonym">Amphidinium rotundatum</name>
    <dbReference type="NCBI Taxonomy" id="89963"/>
    <lineage>
        <taxon>Eukaryota</taxon>
        <taxon>Sar</taxon>
        <taxon>Alveolata</taxon>
        <taxon>Dinophyceae</taxon>
        <taxon>Peridiniales</taxon>
        <taxon>Heterocapsaceae</taxon>
        <taxon>Heterocapsa</taxon>
    </lineage>
</organism>
<dbReference type="AlphaFoldDB" id="A8I1Z1"/>
<evidence type="ECO:0000313" key="1">
    <source>
        <dbReference type="EMBL" id="ABV72571.1"/>
    </source>
</evidence>
<dbReference type="EMBL" id="EU153231">
    <property type="protein sequence ID" value="ABV72571.1"/>
    <property type="molecule type" value="mRNA"/>
</dbReference>
<sequence>MSASAPVMASATAPVTYSTTAPVQYVTYASAPENVQYVDEQGNPVQTYQQPAVYGIPPEIFARLANGGSMSREEIDALMGGQTVTSTITTAAKSMKVSKKKARGCC</sequence>
<name>A8I1Z1_HETRO</name>
<reference evidence="1" key="1">
    <citation type="journal article" date="2008" name="J. Phycol.">
        <title>mRNA EDITING AND SPLICED-LEADER RNA TRANS-SPLICING GROUPS OXYRRHIS, NOCTILUCA, HETEROCAPSA, AND AMPHIDINIUM AS BASAL LINEAGES OF DINOFLAGELLATES.</title>
        <authorList>
            <person name="Zhang H."/>
            <person name="Lin S."/>
        </authorList>
    </citation>
    <scope>NUCLEOTIDE SEQUENCE</scope>
    <source>
        <strain evidence="1">CCMP1975</strain>
    </source>
</reference>